<keyword evidence="2 3" id="KW-0040">ANK repeat</keyword>
<reference evidence="5 6" key="1">
    <citation type="submission" date="2024-09" db="EMBL/GenBank/DDBJ databases">
        <title>Genome sequencing and assembly of Phytophthora oleae, isolate VK10A, causative agent of rot of olive drupes.</title>
        <authorList>
            <person name="Conti Taguali S."/>
            <person name="Riolo M."/>
            <person name="La Spada F."/>
            <person name="Cacciola S.O."/>
            <person name="Dionisio G."/>
        </authorList>
    </citation>
    <scope>NUCLEOTIDE SEQUENCE [LARGE SCALE GENOMIC DNA]</scope>
    <source>
        <strain evidence="5 6">VK10A</strain>
    </source>
</reference>
<organism evidence="5 6">
    <name type="scientific">Phytophthora oleae</name>
    <dbReference type="NCBI Taxonomy" id="2107226"/>
    <lineage>
        <taxon>Eukaryota</taxon>
        <taxon>Sar</taxon>
        <taxon>Stramenopiles</taxon>
        <taxon>Oomycota</taxon>
        <taxon>Peronosporomycetes</taxon>
        <taxon>Peronosporales</taxon>
        <taxon>Peronosporaceae</taxon>
        <taxon>Phytophthora</taxon>
    </lineage>
</organism>
<dbReference type="Gene3D" id="1.25.40.20">
    <property type="entry name" value="Ankyrin repeat-containing domain"/>
    <property type="match status" value="2"/>
</dbReference>
<accession>A0ABD3FVY0</accession>
<dbReference type="PANTHER" id="PTHR24124">
    <property type="entry name" value="ANKYRIN REPEAT FAMILY A"/>
    <property type="match status" value="1"/>
</dbReference>
<dbReference type="Pfam" id="PF12796">
    <property type="entry name" value="Ank_2"/>
    <property type="match status" value="2"/>
</dbReference>
<keyword evidence="1" id="KW-0677">Repeat</keyword>
<proteinExistence type="predicted"/>
<feature type="repeat" description="ANK" evidence="3">
    <location>
        <begin position="224"/>
        <end position="256"/>
    </location>
</feature>
<comment type="caution">
    <text evidence="5">The sequence shown here is derived from an EMBL/GenBank/DDBJ whole genome shotgun (WGS) entry which is preliminary data.</text>
</comment>
<dbReference type="PROSITE" id="PS50088">
    <property type="entry name" value="ANK_REPEAT"/>
    <property type="match status" value="3"/>
</dbReference>
<dbReference type="Proteomes" id="UP001632037">
    <property type="component" value="Unassembled WGS sequence"/>
</dbReference>
<protein>
    <recommendedName>
        <fullName evidence="7">Ankyrin repeat protein</fullName>
    </recommendedName>
</protein>
<keyword evidence="6" id="KW-1185">Reference proteome</keyword>
<feature type="repeat" description="ANK" evidence="3">
    <location>
        <begin position="191"/>
        <end position="223"/>
    </location>
</feature>
<dbReference type="InterPro" id="IPR036770">
    <property type="entry name" value="Ankyrin_rpt-contain_sf"/>
</dbReference>
<evidence type="ECO:0000256" key="3">
    <source>
        <dbReference type="PROSITE-ProRule" id="PRU00023"/>
    </source>
</evidence>
<name>A0ABD3FVY0_9STRA</name>
<dbReference type="PANTHER" id="PTHR24124:SF14">
    <property type="entry name" value="CHROMOSOME UNDETERMINED SCAFFOLD_25, WHOLE GENOME SHOTGUN SEQUENCE"/>
    <property type="match status" value="1"/>
</dbReference>
<evidence type="ECO:0008006" key="7">
    <source>
        <dbReference type="Google" id="ProtNLM"/>
    </source>
</evidence>
<gene>
    <name evidence="5" type="ORF">V7S43_004688</name>
</gene>
<dbReference type="AlphaFoldDB" id="A0ABD3FVY0"/>
<dbReference type="SMART" id="SM00248">
    <property type="entry name" value="ANK"/>
    <property type="match status" value="4"/>
</dbReference>
<feature type="region of interest" description="Disordered" evidence="4">
    <location>
        <begin position="26"/>
        <end position="47"/>
    </location>
</feature>
<evidence type="ECO:0000313" key="5">
    <source>
        <dbReference type="EMBL" id="KAL3670379.1"/>
    </source>
</evidence>
<dbReference type="PROSITE" id="PS50297">
    <property type="entry name" value="ANK_REP_REGION"/>
    <property type="match status" value="2"/>
</dbReference>
<evidence type="ECO:0000313" key="6">
    <source>
        <dbReference type="Proteomes" id="UP001632037"/>
    </source>
</evidence>
<evidence type="ECO:0000256" key="4">
    <source>
        <dbReference type="SAM" id="MobiDB-lite"/>
    </source>
</evidence>
<dbReference type="InterPro" id="IPR002110">
    <property type="entry name" value="Ankyrin_rpt"/>
</dbReference>
<feature type="repeat" description="ANK" evidence="3">
    <location>
        <begin position="120"/>
        <end position="152"/>
    </location>
</feature>
<dbReference type="SUPFAM" id="SSF48403">
    <property type="entry name" value="Ankyrin repeat"/>
    <property type="match status" value="1"/>
</dbReference>
<dbReference type="EMBL" id="JBIMZQ010000007">
    <property type="protein sequence ID" value="KAL3670379.1"/>
    <property type="molecule type" value="Genomic_DNA"/>
</dbReference>
<evidence type="ECO:0000256" key="1">
    <source>
        <dbReference type="ARBA" id="ARBA00022737"/>
    </source>
</evidence>
<evidence type="ECO:0000256" key="2">
    <source>
        <dbReference type="ARBA" id="ARBA00023043"/>
    </source>
</evidence>
<sequence length="286" mass="32607">MLSRFGLGQEAVTASGSDAELAAFMEKEAEQTDSKKRKKTPKKTDEDRDKLFMELKWSEQRKIGQKAPVLRQVEGDSINQRVRLYRRTIFFHIHSKLEHNGYITQRLRLNNQNPNGKDEKGRTALHYACRHGAENAVRTLLHEETTIDDPDLEMRWTPLHYAVMGGHETIVKRLVDKAPVRRITINRKDKSGMTPLMLACGEDHAGVAKLLLRKKAFIDETDSDGWSALHYAAANDSALAAEVLVQYDVNLKARTESTNETALEMAERLRSHLVAILLYEVTYRKP</sequence>